<keyword evidence="1" id="KW-1133">Transmembrane helix</keyword>
<accession>A0ABQ0JI90</accession>
<dbReference type="Proteomes" id="UP000029223">
    <property type="component" value="Unassembled WGS sequence"/>
</dbReference>
<feature type="domain" description="GGDEF" evidence="2">
    <location>
        <begin position="233"/>
        <end position="312"/>
    </location>
</feature>
<keyword evidence="1" id="KW-0812">Transmembrane</keyword>
<feature type="transmembrane region" description="Helical" evidence="1">
    <location>
        <begin position="181"/>
        <end position="199"/>
    </location>
</feature>
<comment type="caution">
    <text evidence="3">The sequence shown here is derived from an EMBL/GenBank/DDBJ whole genome shotgun (WGS) entry which is preliminary data.</text>
</comment>
<sequence length="312" mass="36322">MRVKECVEQFPISLVKVVLATITACVLAVNVITIDRINQINEDLSNRKNEATWFILQLVKEYSNFIKESHIRPLSRDRLWLAYDLTWSRFDIILNSKESSKFIEQASYRAFMESQFDKFKALERSLVLLDTQPQIQEALTQRIEINFEEMIHFINEKFQIESPITERNRTELQRLLTYQKASTVALVVLFLLISCVFWVDSKLRRTIQRKDALTCLLNRTALTNDIKNQLKHPIYHLLSIRILNIPEINQKYGIDYGDVLIQVAADRLANCLSNDFALYRYSGSQFVVLSNTPESQITPTLQQSIKDALADR</sequence>
<proteinExistence type="predicted"/>
<organism evidence="3 4">
    <name type="scientific">Vibrio variabilis</name>
    <dbReference type="NCBI Taxonomy" id="990271"/>
    <lineage>
        <taxon>Bacteria</taxon>
        <taxon>Pseudomonadati</taxon>
        <taxon>Pseudomonadota</taxon>
        <taxon>Gammaproteobacteria</taxon>
        <taxon>Vibrionales</taxon>
        <taxon>Vibrionaceae</taxon>
        <taxon>Vibrio</taxon>
    </lineage>
</organism>
<name>A0ABQ0JI90_9VIBR</name>
<dbReference type="PANTHER" id="PTHR33121:SF79">
    <property type="entry name" value="CYCLIC DI-GMP PHOSPHODIESTERASE PDED-RELATED"/>
    <property type="match status" value="1"/>
</dbReference>
<gene>
    <name evidence="3" type="ORF">JCM19239_1550</name>
</gene>
<dbReference type="InterPro" id="IPR050706">
    <property type="entry name" value="Cyclic-di-GMP_PDE-like"/>
</dbReference>
<evidence type="ECO:0000259" key="2">
    <source>
        <dbReference type="PROSITE" id="PS50887"/>
    </source>
</evidence>
<dbReference type="EMBL" id="BBMS01000044">
    <property type="protein sequence ID" value="GAL28474.1"/>
    <property type="molecule type" value="Genomic_DNA"/>
</dbReference>
<keyword evidence="1" id="KW-0472">Membrane</keyword>
<keyword evidence="4" id="KW-1185">Reference proteome</keyword>
<dbReference type="InterPro" id="IPR000160">
    <property type="entry name" value="GGDEF_dom"/>
</dbReference>
<dbReference type="PANTHER" id="PTHR33121">
    <property type="entry name" value="CYCLIC DI-GMP PHOSPHODIESTERASE PDEF"/>
    <property type="match status" value="1"/>
</dbReference>
<dbReference type="InterPro" id="IPR029787">
    <property type="entry name" value="Nucleotide_cyclase"/>
</dbReference>
<dbReference type="Pfam" id="PF00990">
    <property type="entry name" value="GGDEF"/>
    <property type="match status" value="1"/>
</dbReference>
<reference evidence="4" key="1">
    <citation type="submission" date="2014-09" db="EMBL/GenBank/DDBJ databases">
        <title>Vibrio variabilis JCM 19239. (C206) whole genome shotgun sequence.</title>
        <authorList>
            <person name="Sawabe T."/>
            <person name="Meirelles P."/>
            <person name="Nakanishi M."/>
            <person name="Sayaka M."/>
            <person name="Hattori M."/>
            <person name="Ohkuma M."/>
        </authorList>
    </citation>
    <scope>NUCLEOTIDE SEQUENCE [LARGE SCALE GENOMIC DNA]</scope>
    <source>
        <strain evidence="4">JCM 19239</strain>
    </source>
</reference>
<evidence type="ECO:0000313" key="4">
    <source>
        <dbReference type="Proteomes" id="UP000029223"/>
    </source>
</evidence>
<dbReference type="SUPFAM" id="SSF55073">
    <property type="entry name" value="Nucleotide cyclase"/>
    <property type="match status" value="1"/>
</dbReference>
<dbReference type="Gene3D" id="3.30.70.270">
    <property type="match status" value="1"/>
</dbReference>
<protein>
    <submittedName>
        <fullName evidence="3">Transcriptional regulator CdgA</fullName>
    </submittedName>
</protein>
<evidence type="ECO:0000256" key="1">
    <source>
        <dbReference type="SAM" id="Phobius"/>
    </source>
</evidence>
<dbReference type="InterPro" id="IPR043128">
    <property type="entry name" value="Rev_trsase/Diguanyl_cyclase"/>
</dbReference>
<dbReference type="PROSITE" id="PS50887">
    <property type="entry name" value="GGDEF"/>
    <property type="match status" value="1"/>
</dbReference>
<feature type="transmembrane region" description="Helical" evidence="1">
    <location>
        <begin position="12"/>
        <end position="32"/>
    </location>
</feature>
<evidence type="ECO:0000313" key="3">
    <source>
        <dbReference type="EMBL" id="GAL28474.1"/>
    </source>
</evidence>